<reference evidence="1" key="1">
    <citation type="journal article" date="2021" name="Proc. Natl. Acad. Sci. U.S.A.">
        <title>A Catalog of Tens of Thousands of Viruses from Human Metagenomes Reveals Hidden Associations with Chronic Diseases.</title>
        <authorList>
            <person name="Tisza M.J."/>
            <person name="Buck C.B."/>
        </authorList>
    </citation>
    <scope>NUCLEOTIDE SEQUENCE</scope>
    <source>
        <strain evidence="1">CtCo31</strain>
    </source>
</reference>
<protein>
    <submittedName>
        <fullName evidence="1">Long tail fiber</fullName>
    </submittedName>
</protein>
<accession>A0A8S5UM14</accession>
<sequence>MPTELTDGVNIQYFIDNNTVQEYDPTRGYDEHFIISYKRKLYSAARKITKPAGNFALQDWNEIRVDTLWQSFNHQSTFELSPEAGSQILYDVRFA</sequence>
<organism evidence="1">
    <name type="scientific">Myoviridae sp. ctCo31</name>
    <dbReference type="NCBI Taxonomy" id="2825053"/>
    <lineage>
        <taxon>Viruses</taxon>
        <taxon>Duplodnaviria</taxon>
        <taxon>Heunggongvirae</taxon>
        <taxon>Uroviricota</taxon>
        <taxon>Caudoviricetes</taxon>
    </lineage>
</organism>
<proteinExistence type="predicted"/>
<dbReference type="EMBL" id="BK016109">
    <property type="protein sequence ID" value="DAF95468.1"/>
    <property type="molecule type" value="Genomic_DNA"/>
</dbReference>
<evidence type="ECO:0000313" key="1">
    <source>
        <dbReference type="EMBL" id="DAF95468.1"/>
    </source>
</evidence>
<name>A0A8S5UM14_9CAUD</name>